<reference evidence="2" key="1">
    <citation type="submission" date="2021-01" db="EMBL/GenBank/DDBJ databases">
        <title>Whole genome shotgun sequence of Rhizocola hellebori NBRC 109834.</title>
        <authorList>
            <person name="Komaki H."/>
            <person name="Tamura T."/>
        </authorList>
    </citation>
    <scope>NUCLEOTIDE SEQUENCE</scope>
    <source>
        <strain evidence="2">NBRC 109834</strain>
    </source>
</reference>
<dbReference type="Proteomes" id="UP000612899">
    <property type="component" value="Unassembled WGS sequence"/>
</dbReference>
<keyword evidence="1" id="KW-0472">Membrane</keyword>
<dbReference type="SUPFAM" id="SSF53474">
    <property type="entry name" value="alpha/beta-Hydrolases"/>
    <property type="match status" value="1"/>
</dbReference>
<feature type="transmembrane region" description="Helical" evidence="1">
    <location>
        <begin position="6"/>
        <end position="28"/>
    </location>
</feature>
<evidence type="ECO:0000313" key="2">
    <source>
        <dbReference type="EMBL" id="GIH10795.1"/>
    </source>
</evidence>
<feature type="transmembrane region" description="Helical" evidence="1">
    <location>
        <begin position="40"/>
        <end position="61"/>
    </location>
</feature>
<gene>
    <name evidence="2" type="ORF">Rhe02_88620</name>
</gene>
<dbReference type="PANTHER" id="PTHR48098">
    <property type="entry name" value="ENTEROCHELIN ESTERASE-RELATED"/>
    <property type="match status" value="1"/>
</dbReference>
<name>A0A8J3VLF7_9ACTN</name>
<protein>
    <recommendedName>
        <fullName evidence="4">Esterase</fullName>
    </recommendedName>
</protein>
<dbReference type="EMBL" id="BONY01000106">
    <property type="protein sequence ID" value="GIH10795.1"/>
    <property type="molecule type" value="Genomic_DNA"/>
</dbReference>
<dbReference type="GO" id="GO:0016747">
    <property type="term" value="F:acyltransferase activity, transferring groups other than amino-acyl groups"/>
    <property type="evidence" value="ECO:0007669"/>
    <property type="project" value="TreeGrafter"/>
</dbReference>
<dbReference type="InterPro" id="IPR029058">
    <property type="entry name" value="AB_hydrolase_fold"/>
</dbReference>
<dbReference type="Gene3D" id="3.40.50.1820">
    <property type="entry name" value="alpha/beta hydrolase"/>
    <property type="match status" value="1"/>
</dbReference>
<dbReference type="AlphaFoldDB" id="A0A8J3VLF7"/>
<keyword evidence="1" id="KW-1133">Transmembrane helix</keyword>
<comment type="caution">
    <text evidence="2">The sequence shown here is derived from an EMBL/GenBank/DDBJ whole genome shotgun (WGS) entry which is preliminary data.</text>
</comment>
<dbReference type="PANTHER" id="PTHR48098:SF1">
    <property type="entry name" value="DIACYLGLYCEROL ACYLTRANSFERASE_MYCOLYLTRANSFERASE AG85A"/>
    <property type="match status" value="1"/>
</dbReference>
<proteinExistence type="predicted"/>
<evidence type="ECO:0000256" key="1">
    <source>
        <dbReference type="SAM" id="Phobius"/>
    </source>
</evidence>
<dbReference type="RefSeq" id="WP_203914511.1">
    <property type="nucleotide sequence ID" value="NZ_BONY01000106.1"/>
</dbReference>
<dbReference type="InterPro" id="IPR000801">
    <property type="entry name" value="Esterase-like"/>
</dbReference>
<dbReference type="InterPro" id="IPR050583">
    <property type="entry name" value="Mycobacterial_A85_antigen"/>
</dbReference>
<feature type="transmembrane region" description="Helical" evidence="1">
    <location>
        <begin position="98"/>
        <end position="118"/>
    </location>
</feature>
<feature type="transmembrane region" description="Helical" evidence="1">
    <location>
        <begin position="73"/>
        <end position="91"/>
    </location>
</feature>
<keyword evidence="3" id="KW-1185">Reference proteome</keyword>
<dbReference type="Pfam" id="PF00756">
    <property type="entry name" value="Esterase"/>
    <property type="match status" value="1"/>
</dbReference>
<evidence type="ECO:0000313" key="3">
    <source>
        <dbReference type="Proteomes" id="UP000612899"/>
    </source>
</evidence>
<keyword evidence="1" id="KW-0812">Transmembrane</keyword>
<organism evidence="2 3">
    <name type="scientific">Rhizocola hellebori</name>
    <dbReference type="NCBI Taxonomy" id="1392758"/>
    <lineage>
        <taxon>Bacteria</taxon>
        <taxon>Bacillati</taxon>
        <taxon>Actinomycetota</taxon>
        <taxon>Actinomycetes</taxon>
        <taxon>Micromonosporales</taxon>
        <taxon>Micromonosporaceae</taxon>
        <taxon>Rhizocola</taxon>
    </lineage>
</organism>
<evidence type="ECO:0008006" key="4">
    <source>
        <dbReference type="Google" id="ProtNLM"/>
    </source>
</evidence>
<accession>A0A8J3VLF7</accession>
<sequence>MVEWSLLTGWLPAALTATGLLILLGLVVLPPRPKWWRTALWLMAATGVFVIVTTLFVTRVWKPFSDSFPLNVLVWSWLGLSAVVLGSALIVTRPKSWWVLASAVAGLLAFVGIAATQVNRTYGQFPTVGVALGLTRPKLTDLSTVETANEVVAAPVDGYLAETWQPRQPLPSKGIIAQVDIPGDVSGFQARPAHIYLPPAYLSTEPRPLLPVLVLMAGQPGSTDSWLVSGQLAQKLDNYAAAHNGLAPIVVMPDQLGSNFANPLCVDSPEGNVETYLRQDVPNWIRQHLQTATDRDTWAIGGLSTGGTCAMQMAVRAPETYGRFLDIAGEYQPLDGSEKETVSKYFGGDQSAYAAINPVEIMKTHRFEDTAGRLVAGTGDDEFYPQLKKVLAATEAAGMDMTWLELPGGHSWQVWAPGLEDSLDWLAAKTRLVRG</sequence>